<evidence type="ECO:0000313" key="3">
    <source>
        <dbReference type="EMBL" id="SNV43552.1"/>
    </source>
</evidence>
<protein>
    <submittedName>
        <fullName evidence="3">Lipoprotein</fullName>
    </submittedName>
</protein>
<evidence type="ECO:0000256" key="1">
    <source>
        <dbReference type="SAM" id="SignalP"/>
    </source>
</evidence>
<dbReference type="AlphaFoldDB" id="A0A239XA55"/>
<dbReference type="Gene3D" id="2.170.130.30">
    <property type="match status" value="1"/>
</dbReference>
<feature type="signal peptide" evidence="1">
    <location>
        <begin position="1"/>
        <end position="21"/>
    </location>
</feature>
<evidence type="ECO:0000313" key="4">
    <source>
        <dbReference type="Proteomes" id="UP000215144"/>
    </source>
</evidence>
<dbReference type="InterPro" id="IPR027954">
    <property type="entry name" value="Transcobalamin-like_C"/>
</dbReference>
<name>A0A239XA55_STRAI</name>
<keyword evidence="3" id="KW-0449">Lipoprotein</keyword>
<dbReference type="KEGG" id="saco:SAME_01712"/>
<reference evidence="3 4" key="1">
    <citation type="submission" date="2017-06" db="EMBL/GenBank/DDBJ databases">
        <authorList>
            <consortium name="Pathogen Informatics"/>
        </authorList>
    </citation>
    <scope>NUCLEOTIDE SEQUENCE [LARGE SCALE GENOMIC DNA]</scope>
    <source>
        <strain evidence="3 4">NCTC11291</strain>
    </source>
</reference>
<accession>A0A239XA55</accession>
<feature type="chain" id="PRO_5011281001" evidence="1">
    <location>
        <begin position="22"/>
        <end position="126"/>
    </location>
</feature>
<organism evidence="3 4">
    <name type="scientific">Streptococcus acidominimus</name>
    <dbReference type="NCBI Taxonomy" id="1326"/>
    <lineage>
        <taxon>Bacteria</taxon>
        <taxon>Bacillati</taxon>
        <taxon>Bacillota</taxon>
        <taxon>Bacilli</taxon>
        <taxon>Lactobacillales</taxon>
        <taxon>Streptococcaceae</taxon>
        <taxon>Streptococcus</taxon>
    </lineage>
</organism>
<dbReference type="Pfam" id="PF14478">
    <property type="entry name" value="DUF4430"/>
    <property type="match status" value="1"/>
</dbReference>
<feature type="domain" description="Transcobalamin-like C-terminal" evidence="2">
    <location>
        <begin position="58"/>
        <end position="122"/>
    </location>
</feature>
<dbReference type="Proteomes" id="UP000215144">
    <property type="component" value="Chromosome 1"/>
</dbReference>
<dbReference type="PROSITE" id="PS51257">
    <property type="entry name" value="PROKAR_LIPOPROTEIN"/>
    <property type="match status" value="1"/>
</dbReference>
<gene>
    <name evidence="3" type="ORF">SAMEA4504048_01712</name>
</gene>
<dbReference type="EMBL" id="LT906454">
    <property type="protein sequence ID" value="SNV43552.1"/>
    <property type="molecule type" value="Genomic_DNA"/>
</dbReference>
<keyword evidence="1" id="KW-0732">Signal</keyword>
<sequence length="126" mass="13972">MKRMITPIALISSICLLTACANNEKAKLTDSSDDIKVTVSVKPQGEKESTKEVTVDKDDSVMDALEEGFEVEDDNGFVTEIDGHQQDPSKNLYWMYDINGKMAEKGAEDMIVSDGDKIVFYQEVAN</sequence>
<proteinExistence type="predicted"/>
<dbReference type="RefSeq" id="WP_017768826.1">
    <property type="nucleotide sequence ID" value="NZ_LT906454.1"/>
</dbReference>
<dbReference type="OrthoDB" id="2870483at2"/>
<evidence type="ECO:0000259" key="2">
    <source>
        <dbReference type="Pfam" id="PF14478"/>
    </source>
</evidence>